<sequence length="956" mass="101969">MASHDDLPPPPYSETDIYSQTAGDNHSTAGRSTTAASAVSTTTSSPDDEHLVVYTPPASPPPPINTDINNFQRPNAVPVDVSPSPGYGLELGPEIATAAASAAAYFATRPPPPPPPGMDSVDDAVSQRQYIVYDLPFVITTDTTRADLSFPATQLLQRDVRADDWQTFVSYLLPHSVAEKSVEGDYNNAVIDRKLRAEDDSHSPSAEHLTSLRTRRDRSEEGGIQLIDTEAGDQPPHLATQSMSSALPRQQQLEVAASLRQWNDGFFGPRGVIVRFRDDLSGARHEQPQQWTPSPVDAAAAASLAAGGSARPNTMRPSGSSPTASTPGGSSSSPVPGISRQGTLSIAGMTIDGDRVVFGNNRFVADRTGLRIGGLTFDERGISYGNRTIIPAAPPPPTGPGVPGVVGSSRGVAADAKYGGVATANANAYPPPPRRRGSVSSVSSVSSESSESSQSSSSSGSSSSSSDSQASVGSLPPYNKLDDRQLPAAHAYLQQWLNHPEQPITRDSVQAANKGIMSADEKGDPQGAPPAYPGPTVANTVRTVSNPAEASALRVEVKVMMKQWKDLKRRQKQMYRQERRNRKHMRRERKRERRAAKRQGRQERIQLRRQHKQERREERRQEKQMRKEGRRSRRRGGDGPVPVTMVPPVAVAGGFGVPTPGYAPHVPHSHYGHHNNHHQQHQYHQVHDPHGHRYDRHYGARGDDAGYYPPSVQAPGVYSNHGVPGVPGVPGVGGVPGVPGVPGAHGLFGVPGVPGQRGSPSSNGARIAQQLGEAVASRFGPRVAGLGGGLVGGMFGRGGPMGGFGRGASRGGGWGGHGNSSFGGFGRSRGFGWGSEREPEPAAATTSPGGNHSDVPPTTRSGASPTVSTAAAKYREAEAAEQAMAEKQTELAEMQESLERMINSRGERGEEDPKVQVQRRETEQLANEVEMLAQHVELLRLDADQTYARELEKGGK</sequence>
<evidence type="ECO:0000313" key="2">
    <source>
        <dbReference type="EMBL" id="KAL1897431.1"/>
    </source>
</evidence>
<name>A0ABR3ZBK1_9PEZI</name>
<evidence type="ECO:0000313" key="3">
    <source>
        <dbReference type="Proteomes" id="UP001583186"/>
    </source>
</evidence>
<feature type="compositionally biased region" description="Low complexity" evidence="1">
    <location>
        <begin position="438"/>
        <end position="474"/>
    </location>
</feature>
<keyword evidence="3" id="KW-1185">Reference proteome</keyword>
<feature type="compositionally biased region" description="Low complexity" evidence="1">
    <location>
        <begin position="298"/>
        <end position="310"/>
    </location>
</feature>
<feature type="compositionally biased region" description="Basic residues" evidence="1">
    <location>
        <begin position="567"/>
        <end position="599"/>
    </location>
</feature>
<feature type="region of interest" description="Disordered" evidence="1">
    <location>
        <begin position="566"/>
        <end position="647"/>
    </location>
</feature>
<feature type="compositionally biased region" description="Polar residues" evidence="1">
    <location>
        <begin position="844"/>
        <end position="869"/>
    </location>
</feature>
<feature type="region of interest" description="Disordered" evidence="1">
    <location>
        <begin position="284"/>
        <end position="341"/>
    </location>
</feature>
<gene>
    <name evidence="2" type="ORF">Sste5346_004168</name>
</gene>
<feature type="region of interest" description="Disordered" evidence="1">
    <location>
        <begin position="195"/>
        <end position="247"/>
    </location>
</feature>
<organism evidence="2 3">
    <name type="scientific">Sporothrix stenoceras</name>
    <dbReference type="NCBI Taxonomy" id="5173"/>
    <lineage>
        <taxon>Eukaryota</taxon>
        <taxon>Fungi</taxon>
        <taxon>Dikarya</taxon>
        <taxon>Ascomycota</taxon>
        <taxon>Pezizomycotina</taxon>
        <taxon>Sordariomycetes</taxon>
        <taxon>Sordariomycetidae</taxon>
        <taxon>Ophiostomatales</taxon>
        <taxon>Ophiostomataceae</taxon>
        <taxon>Sporothrix</taxon>
    </lineage>
</organism>
<protein>
    <submittedName>
        <fullName evidence="2">Uncharacterized protein</fullName>
    </submittedName>
</protein>
<feature type="compositionally biased region" description="Polar residues" evidence="1">
    <location>
        <begin position="16"/>
        <end position="26"/>
    </location>
</feature>
<reference evidence="2 3" key="1">
    <citation type="journal article" date="2024" name="IMA Fungus">
        <title>IMA Genome - F19 : A genome assembly and annotation guide to empower mycologists, including annotated draft genome sequences of Ceratocystis pirilliformis, Diaporthe australafricana, Fusarium ophioides, Paecilomyces lecythidis, and Sporothrix stenoceras.</title>
        <authorList>
            <person name="Aylward J."/>
            <person name="Wilson A.M."/>
            <person name="Visagie C.M."/>
            <person name="Spraker J."/>
            <person name="Barnes I."/>
            <person name="Buitendag C."/>
            <person name="Ceriani C."/>
            <person name="Del Mar Angel L."/>
            <person name="du Plessis D."/>
            <person name="Fuchs T."/>
            <person name="Gasser K."/>
            <person name="Kramer D."/>
            <person name="Li W."/>
            <person name="Munsamy K."/>
            <person name="Piso A."/>
            <person name="Price J.L."/>
            <person name="Sonnekus B."/>
            <person name="Thomas C."/>
            <person name="van der Nest A."/>
            <person name="van Dijk A."/>
            <person name="van Heerden A."/>
            <person name="van Vuuren N."/>
            <person name="Yilmaz N."/>
            <person name="Duong T.A."/>
            <person name="van der Merwe N.A."/>
            <person name="Wingfield M.J."/>
            <person name="Wingfield B.D."/>
        </authorList>
    </citation>
    <scope>NUCLEOTIDE SEQUENCE [LARGE SCALE GENOMIC DNA]</scope>
    <source>
        <strain evidence="2 3">CMW 5346</strain>
    </source>
</reference>
<feature type="region of interest" description="Disordered" evidence="1">
    <location>
        <begin position="1"/>
        <end position="65"/>
    </location>
</feature>
<dbReference type="EMBL" id="JAWCUI010000019">
    <property type="protein sequence ID" value="KAL1897431.1"/>
    <property type="molecule type" value="Genomic_DNA"/>
</dbReference>
<dbReference type="Proteomes" id="UP001583186">
    <property type="component" value="Unassembled WGS sequence"/>
</dbReference>
<feature type="compositionally biased region" description="Basic and acidic residues" evidence="1">
    <location>
        <begin position="614"/>
        <end position="627"/>
    </location>
</feature>
<feature type="region of interest" description="Disordered" evidence="1">
    <location>
        <begin position="806"/>
        <end position="889"/>
    </location>
</feature>
<feature type="compositionally biased region" description="Low complexity" evidence="1">
    <location>
        <begin position="27"/>
        <end position="45"/>
    </location>
</feature>
<accession>A0ABR3ZBK1</accession>
<feature type="region of interest" description="Disordered" evidence="1">
    <location>
        <begin position="423"/>
        <end position="482"/>
    </location>
</feature>
<feature type="compositionally biased region" description="Gly residues" evidence="1">
    <location>
        <begin position="806"/>
        <end position="833"/>
    </location>
</feature>
<evidence type="ECO:0000256" key="1">
    <source>
        <dbReference type="SAM" id="MobiDB-lite"/>
    </source>
</evidence>
<comment type="caution">
    <text evidence="2">The sequence shown here is derived from an EMBL/GenBank/DDBJ whole genome shotgun (WGS) entry which is preliminary data.</text>
</comment>
<feature type="compositionally biased region" description="Low complexity" evidence="1">
    <location>
        <begin position="317"/>
        <end position="339"/>
    </location>
</feature>
<proteinExistence type="predicted"/>